<reference evidence="1 2" key="1">
    <citation type="submission" date="2023-07" db="EMBL/GenBank/DDBJ databases">
        <title>Genomic Encyclopedia of Type Strains, Phase IV (KMG-IV): sequencing the most valuable type-strain genomes for metagenomic binning, comparative biology and taxonomic classification.</title>
        <authorList>
            <person name="Goeker M."/>
        </authorList>
    </citation>
    <scope>NUCLEOTIDE SEQUENCE [LARGE SCALE GENOMIC DNA]</scope>
    <source>
        <strain evidence="1 2">DSM 19922</strain>
    </source>
</reference>
<dbReference type="Proteomes" id="UP001244552">
    <property type="component" value="Unassembled WGS sequence"/>
</dbReference>
<evidence type="ECO:0000313" key="2">
    <source>
        <dbReference type="Proteomes" id="UP001244552"/>
    </source>
</evidence>
<proteinExistence type="predicted"/>
<evidence type="ECO:0000313" key="1">
    <source>
        <dbReference type="EMBL" id="MDQ0531762.1"/>
    </source>
</evidence>
<dbReference type="EMBL" id="JAUSVU010000002">
    <property type="protein sequence ID" value="MDQ0531762.1"/>
    <property type="molecule type" value="Genomic_DNA"/>
</dbReference>
<name>A0ABU0MEA1_9PROT</name>
<accession>A0ABU0MEA1</accession>
<protein>
    <recommendedName>
        <fullName evidence="3">PilZ domain-containing protein</fullName>
    </recommendedName>
</protein>
<evidence type="ECO:0008006" key="3">
    <source>
        <dbReference type="Google" id="ProtNLM"/>
    </source>
</evidence>
<sequence length="120" mass="12829">MGLFDFLKVTVKEKAAPKPAQRPVSVVEFDGKSFPLLSLTTKGFVARGFDNSLIAGQNARVSVRVDDGGTKFSFVATVSVVEAKGGSLAATWSILPTEVDSAIRHYAQQRKQQDSKGGGR</sequence>
<keyword evidence="2" id="KW-1185">Reference proteome</keyword>
<gene>
    <name evidence="1" type="ORF">QO018_000598</name>
</gene>
<organism evidence="1 2">
    <name type="scientific">Azospirillum picis</name>
    <dbReference type="NCBI Taxonomy" id="488438"/>
    <lineage>
        <taxon>Bacteria</taxon>
        <taxon>Pseudomonadati</taxon>
        <taxon>Pseudomonadota</taxon>
        <taxon>Alphaproteobacteria</taxon>
        <taxon>Rhodospirillales</taxon>
        <taxon>Azospirillaceae</taxon>
        <taxon>Azospirillum</taxon>
    </lineage>
</organism>
<comment type="caution">
    <text evidence="1">The sequence shown here is derived from an EMBL/GenBank/DDBJ whole genome shotgun (WGS) entry which is preliminary data.</text>
</comment>
<dbReference type="RefSeq" id="WP_209978641.1">
    <property type="nucleotide sequence ID" value="NZ_JAGINO010000002.1"/>
</dbReference>